<dbReference type="Proteomes" id="UP000032141">
    <property type="component" value="Chromosome C6"/>
</dbReference>
<dbReference type="OMA" id="WIEVPAI"/>
<proteinExistence type="inferred from homology"/>
<dbReference type="GO" id="GO:0008146">
    <property type="term" value="F:sulfotransferase activity"/>
    <property type="evidence" value="ECO:0007669"/>
    <property type="project" value="InterPro"/>
</dbReference>
<dbReference type="eggNOG" id="KOG1584">
    <property type="taxonomic scope" value="Eukaryota"/>
</dbReference>
<evidence type="ECO:0000256" key="3">
    <source>
        <dbReference type="RuleBase" id="RU361155"/>
    </source>
</evidence>
<dbReference type="EC" id="2.8.2.-" evidence="3"/>
<evidence type="ECO:0000256" key="1">
    <source>
        <dbReference type="ARBA" id="ARBA00005771"/>
    </source>
</evidence>
<dbReference type="Gramene" id="Bo6g097270.1">
    <property type="protein sequence ID" value="Bo6g097270.1"/>
    <property type="gene ID" value="Bo6g097270"/>
</dbReference>
<feature type="domain" description="Sulfotransferase" evidence="4">
    <location>
        <begin position="80"/>
        <end position="339"/>
    </location>
</feature>
<keyword evidence="6" id="KW-1185">Reference proteome</keyword>
<name>A0A0D3CXX0_BRAOL</name>
<protein>
    <recommendedName>
        <fullName evidence="3">Sulfotransferase</fullName>
        <ecNumber evidence="3">2.8.2.-</ecNumber>
    </recommendedName>
</protein>
<comment type="similarity">
    <text evidence="1 3">Belongs to the sulfotransferase 1 family.</text>
</comment>
<dbReference type="HOGENOM" id="CLU_027239_0_1_1"/>
<evidence type="ECO:0000259" key="4">
    <source>
        <dbReference type="Pfam" id="PF00685"/>
    </source>
</evidence>
<dbReference type="InterPro" id="IPR000863">
    <property type="entry name" value="Sulfotransferase_dom"/>
</dbReference>
<accession>A0A0D3CXX0</accession>
<evidence type="ECO:0000256" key="2">
    <source>
        <dbReference type="ARBA" id="ARBA00022679"/>
    </source>
</evidence>
<dbReference type="InterPro" id="IPR027417">
    <property type="entry name" value="P-loop_NTPase"/>
</dbReference>
<sequence>MVIFAFGLETASSQKKMNEKELPPHMREDNLSEETKTLISSLPWNKDFIGNLYNYRGCWYYPNTLQGVLNFEKGFKPQETDIILASFPKSGTTWLKALTIALFERLKNSSSSDDDDLHPLQSDNPHGIVPFFEFNLYLKSSTPDLTKFSSPRVFSTHMPFHTLRLPLKDSPCKIVYVCRNVKDVLVSLWHFRCAHLEKEVDMESLFESLCEGVGSFGPFWEHVLSYWRDSLEDPQHVLFMRYEEMKSAPSAQVKRLAEFLGCPFTEEEAEHGSVDKIVELCSLRNLSGMEVNNSGKTFNNVPYFTFFRKGEVGDFKNHLTHEMENKIDMIIEEKYKGSGLKF</sequence>
<dbReference type="SUPFAM" id="SSF52540">
    <property type="entry name" value="P-loop containing nucleoside triphosphate hydrolases"/>
    <property type="match status" value="1"/>
</dbReference>
<dbReference type="Gene3D" id="3.40.50.300">
    <property type="entry name" value="P-loop containing nucleotide triphosphate hydrolases"/>
    <property type="match status" value="1"/>
</dbReference>
<evidence type="ECO:0000313" key="6">
    <source>
        <dbReference type="Proteomes" id="UP000032141"/>
    </source>
</evidence>
<dbReference type="Pfam" id="PF00685">
    <property type="entry name" value="Sulfotransfer_1"/>
    <property type="match status" value="1"/>
</dbReference>
<evidence type="ECO:0000313" key="5">
    <source>
        <dbReference type="EnsemblPlants" id="Bo6g097270.1"/>
    </source>
</evidence>
<dbReference type="EnsemblPlants" id="Bo6g097270.1">
    <property type="protein sequence ID" value="Bo6g097270.1"/>
    <property type="gene ID" value="Bo6g097270"/>
</dbReference>
<dbReference type="AlphaFoldDB" id="A0A0D3CXX0"/>
<keyword evidence="2 3" id="KW-0808">Transferase</keyword>
<reference evidence="5" key="2">
    <citation type="submission" date="2015-03" db="UniProtKB">
        <authorList>
            <consortium name="EnsemblPlants"/>
        </authorList>
    </citation>
    <scope>IDENTIFICATION</scope>
</reference>
<organism evidence="5 6">
    <name type="scientific">Brassica oleracea var. oleracea</name>
    <dbReference type="NCBI Taxonomy" id="109376"/>
    <lineage>
        <taxon>Eukaryota</taxon>
        <taxon>Viridiplantae</taxon>
        <taxon>Streptophyta</taxon>
        <taxon>Embryophyta</taxon>
        <taxon>Tracheophyta</taxon>
        <taxon>Spermatophyta</taxon>
        <taxon>Magnoliopsida</taxon>
        <taxon>eudicotyledons</taxon>
        <taxon>Gunneridae</taxon>
        <taxon>Pentapetalae</taxon>
        <taxon>rosids</taxon>
        <taxon>malvids</taxon>
        <taxon>Brassicales</taxon>
        <taxon>Brassicaceae</taxon>
        <taxon>Brassiceae</taxon>
        <taxon>Brassica</taxon>
    </lineage>
</organism>
<dbReference type="PANTHER" id="PTHR11783">
    <property type="entry name" value="SULFOTRANSFERASE SULT"/>
    <property type="match status" value="1"/>
</dbReference>
<reference evidence="5 6" key="1">
    <citation type="journal article" date="2014" name="Genome Biol.">
        <title>Transcriptome and methylome profiling reveals relics of genome dominance in the mesopolyploid Brassica oleracea.</title>
        <authorList>
            <person name="Parkin I.A."/>
            <person name="Koh C."/>
            <person name="Tang H."/>
            <person name="Robinson S.J."/>
            <person name="Kagale S."/>
            <person name="Clarke W.E."/>
            <person name="Town C.D."/>
            <person name="Nixon J."/>
            <person name="Krishnakumar V."/>
            <person name="Bidwell S.L."/>
            <person name="Denoeud F."/>
            <person name="Belcram H."/>
            <person name="Links M.G."/>
            <person name="Just J."/>
            <person name="Clarke C."/>
            <person name="Bender T."/>
            <person name="Huebert T."/>
            <person name="Mason A.S."/>
            <person name="Pires J.C."/>
            <person name="Barker G."/>
            <person name="Moore J."/>
            <person name="Walley P.G."/>
            <person name="Manoli S."/>
            <person name="Batley J."/>
            <person name="Edwards D."/>
            <person name="Nelson M.N."/>
            <person name="Wang X."/>
            <person name="Paterson A.H."/>
            <person name="King G."/>
            <person name="Bancroft I."/>
            <person name="Chalhoub B."/>
            <person name="Sharpe A.G."/>
        </authorList>
    </citation>
    <scope>NUCLEOTIDE SEQUENCE</scope>
    <source>
        <strain evidence="5 6">cv. TO1000</strain>
    </source>
</reference>